<proteinExistence type="predicted"/>
<sequence length="114" mass="13113">MTPTGLLMHTTTQTSPLLSLPLSLTKPATQPTFSSTQIHRSTRPLSQSPRLQPVPQPDQLQHLSLSLSPNYQPSHQPNSNQNISKFYHCNQFHILIRSKYESRRHWFEKQKTPS</sequence>
<accession>A0A8T0HWX6</accession>
<keyword evidence="3" id="KW-1185">Reference proteome</keyword>
<dbReference type="AlphaFoldDB" id="A0A8T0HWX6"/>
<protein>
    <submittedName>
        <fullName evidence="2">Uncharacterized protein</fullName>
    </submittedName>
</protein>
<reference evidence="2" key="1">
    <citation type="submission" date="2020-06" db="EMBL/GenBank/DDBJ databases">
        <title>WGS assembly of Ceratodon purpureus strain R40.</title>
        <authorList>
            <person name="Carey S.B."/>
            <person name="Jenkins J."/>
            <person name="Shu S."/>
            <person name="Lovell J.T."/>
            <person name="Sreedasyam A."/>
            <person name="Maumus F."/>
            <person name="Tiley G.P."/>
            <person name="Fernandez-Pozo N."/>
            <person name="Barry K."/>
            <person name="Chen C."/>
            <person name="Wang M."/>
            <person name="Lipzen A."/>
            <person name="Daum C."/>
            <person name="Saski C.A."/>
            <person name="Payton A.C."/>
            <person name="Mcbreen J.C."/>
            <person name="Conrad R.E."/>
            <person name="Kollar L.M."/>
            <person name="Olsson S."/>
            <person name="Huttunen S."/>
            <person name="Landis J.B."/>
            <person name="Wickett N.J."/>
            <person name="Johnson M.G."/>
            <person name="Rensing S.A."/>
            <person name="Grimwood J."/>
            <person name="Schmutz J."/>
            <person name="Mcdaniel S.F."/>
        </authorList>
    </citation>
    <scope>NUCLEOTIDE SEQUENCE</scope>
    <source>
        <strain evidence="2">R40</strain>
    </source>
</reference>
<evidence type="ECO:0000256" key="1">
    <source>
        <dbReference type="SAM" id="MobiDB-lite"/>
    </source>
</evidence>
<comment type="caution">
    <text evidence="2">The sequence shown here is derived from an EMBL/GenBank/DDBJ whole genome shotgun (WGS) entry which is preliminary data.</text>
</comment>
<feature type="region of interest" description="Disordered" evidence="1">
    <location>
        <begin position="18"/>
        <end position="58"/>
    </location>
</feature>
<feature type="compositionally biased region" description="Low complexity" evidence="1">
    <location>
        <begin position="18"/>
        <end position="27"/>
    </location>
</feature>
<gene>
    <name evidence="2" type="ORF">KC19_VG324500</name>
</gene>
<organism evidence="2 3">
    <name type="scientific">Ceratodon purpureus</name>
    <name type="common">Fire moss</name>
    <name type="synonym">Dicranum purpureum</name>
    <dbReference type="NCBI Taxonomy" id="3225"/>
    <lineage>
        <taxon>Eukaryota</taxon>
        <taxon>Viridiplantae</taxon>
        <taxon>Streptophyta</taxon>
        <taxon>Embryophyta</taxon>
        <taxon>Bryophyta</taxon>
        <taxon>Bryophytina</taxon>
        <taxon>Bryopsida</taxon>
        <taxon>Dicranidae</taxon>
        <taxon>Pseudoditrichales</taxon>
        <taxon>Ditrichaceae</taxon>
        <taxon>Ceratodon</taxon>
    </lineage>
</organism>
<dbReference type="EMBL" id="CM026426">
    <property type="protein sequence ID" value="KAG0575175.1"/>
    <property type="molecule type" value="Genomic_DNA"/>
</dbReference>
<feature type="compositionally biased region" description="Polar residues" evidence="1">
    <location>
        <begin position="28"/>
        <end position="50"/>
    </location>
</feature>
<dbReference type="Proteomes" id="UP000822688">
    <property type="component" value="Chromosome V"/>
</dbReference>
<name>A0A8T0HWX6_CERPU</name>
<evidence type="ECO:0000313" key="2">
    <source>
        <dbReference type="EMBL" id="KAG0575175.1"/>
    </source>
</evidence>
<evidence type="ECO:0000313" key="3">
    <source>
        <dbReference type="Proteomes" id="UP000822688"/>
    </source>
</evidence>